<reference evidence="2" key="2">
    <citation type="submission" date="2025-09" db="UniProtKB">
        <authorList>
            <consortium name="Ensembl"/>
        </authorList>
    </citation>
    <scope>IDENTIFICATION</scope>
</reference>
<dbReference type="Pfam" id="PF01023">
    <property type="entry name" value="S_100"/>
    <property type="match status" value="1"/>
</dbReference>
<protein>
    <recommendedName>
        <fullName evidence="1">S100/CaBP-9k-type calcium binding subdomain domain-containing protein</fullName>
    </recommendedName>
</protein>
<dbReference type="PANTHER" id="PTHR22571:SF51">
    <property type="entry name" value="FILAGGRIN"/>
    <property type="match status" value="1"/>
</dbReference>
<proteinExistence type="predicted"/>
<dbReference type="PANTHER" id="PTHR22571">
    <property type="entry name" value="FILAGGRIN-RELATED"/>
    <property type="match status" value="1"/>
</dbReference>
<dbReference type="AlphaFoldDB" id="A0A8C9DGI1"/>
<name>A0A8C9DGI1_PROSS</name>
<dbReference type="Gene3D" id="1.10.238.10">
    <property type="entry name" value="EF-hand"/>
    <property type="match status" value="1"/>
</dbReference>
<dbReference type="GO" id="GO:0061436">
    <property type="term" value="P:establishment of skin barrier"/>
    <property type="evidence" value="ECO:0007669"/>
    <property type="project" value="TreeGrafter"/>
</dbReference>
<evidence type="ECO:0000313" key="2">
    <source>
        <dbReference type="Ensembl" id="ENSPSMP00000007589.1"/>
    </source>
</evidence>
<dbReference type="Proteomes" id="UP000694414">
    <property type="component" value="Unplaced"/>
</dbReference>
<organism evidence="2 3">
    <name type="scientific">Prolemur simus</name>
    <name type="common">Greater bamboo lemur</name>
    <name type="synonym">Hapalemur simus</name>
    <dbReference type="NCBI Taxonomy" id="1328070"/>
    <lineage>
        <taxon>Eukaryota</taxon>
        <taxon>Metazoa</taxon>
        <taxon>Chordata</taxon>
        <taxon>Craniata</taxon>
        <taxon>Vertebrata</taxon>
        <taxon>Euteleostomi</taxon>
        <taxon>Mammalia</taxon>
        <taxon>Eutheria</taxon>
        <taxon>Euarchontoglires</taxon>
        <taxon>Primates</taxon>
        <taxon>Strepsirrhini</taxon>
        <taxon>Lemuriformes</taxon>
        <taxon>Lemuridae</taxon>
        <taxon>Prolemur</taxon>
    </lineage>
</organism>
<dbReference type="InterPro" id="IPR013787">
    <property type="entry name" value="S100_Ca-bd_sub"/>
</dbReference>
<feature type="domain" description="S100/CaBP-9k-type calcium binding subdomain" evidence="1">
    <location>
        <begin position="4"/>
        <end position="46"/>
    </location>
</feature>
<dbReference type="InterPro" id="IPR011992">
    <property type="entry name" value="EF-hand-dom_pair"/>
</dbReference>
<dbReference type="SMART" id="SM01394">
    <property type="entry name" value="S_100"/>
    <property type="match status" value="1"/>
</dbReference>
<reference evidence="2" key="1">
    <citation type="submission" date="2025-08" db="UniProtKB">
        <authorList>
            <consortium name="Ensembl"/>
        </authorList>
    </citation>
    <scope>IDENTIFICATION</scope>
</reference>
<dbReference type="InterPro" id="IPR052503">
    <property type="entry name" value="S100-fused_Epidermal_Struct"/>
</dbReference>
<dbReference type="GO" id="GO:0001533">
    <property type="term" value="C:cornified envelope"/>
    <property type="evidence" value="ECO:0007669"/>
    <property type="project" value="TreeGrafter"/>
</dbReference>
<evidence type="ECO:0000259" key="1">
    <source>
        <dbReference type="SMART" id="SM01394"/>
    </source>
</evidence>
<dbReference type="SUPFAM" id="SSF47473">
    <property type="entry name" value="EF-hand"/>
    <property type="match status" value="1"/>
</dbReference>
<accession>A0A8C9DGI1</accession>
<sequence length="65" mass="7631">MSTVLENISSIIDIFHQYSKKDKDTETLSKKELKELLETQFQPILKEWLQTLWVSTTGQSQSWTV</sequence>
<evidence type="ECO:0000313" key="3">
    <source>
        <dbReference type="Proteomes" id="UP000694414"/>
    </source>
</evidence>
<dbReference type="Ensembl" id="ENSPSMT00000008935.1">
    <property type="protein sequence ID" value="ENSPSMP00000007589.1"/>
    <property type="gene ID" value="ENSPSMG00000005646.1"/>
</dbReference>
<dbReference type="GeneTree" id="ENSGT01070000257325"/>
<keyword evidence="3" id="KW-1185">Reference proteome</keyword>
<dbReference type="GO" id="GO:0036457">
    <property type="term" value="C:keratohyalin granule"/>
    <property type="evidence" value="ECO:0007669"/>
    <property type="project" value="TreeGrafter"/>
</dbReference>